<organism evidence="1 2">
    <name type="scientific">Undibacterium macrobrachii</name>
    <dbReference type="NCBI Taxonomy" id="1119058"/>
    <lineage>
        <taxon>Bacteria</taxon>
        <taxon>Pseudomonadati</taxon>
        <taxon>Pseudomonadota</taxon>
        <taxon>Betaproteobacteria</taxon>
        <taxon>Burkholderiales</taxon>
        <taxon>Oxalobacteraceae</taxon>
        <taxon>Undibacterium</taxon>
    </lineage>
</organism>
<protein>
    <recommendedName>
        <fullName evidence="3">Phage regulatory protein CII (CP76)</fullName>
    </recommendedName>
</protein>
<evidence type="ECO:0000313" key="2">
    <source>
        <dbReference type="Proteomes" id="UP000620127"/>
    </source>
</evidence>
<comment type="caution">
    <text evidence="1">The sequence shown here is derived from an EMBL/GenBank/DDBJ whole genome shotgun (WGS) entry which is preliminary data.</text>
</comment>
<keyword evidence="2" id="KW-1185">Reference proteome</keyword>
<accession>A0ABQ2X642</accession>
<proteinExistence type="predicted"/>
<name>A0ABQ2X642_9BURK</name>
<dbReference type="EMBL" id="BMYT01000001">
    <property type="protein sequence ID" value="GGX01536.1"/>
    <property type="molecule type" value="Genomic_DNA"/>
</dbReference>
<evidence type="ECO:0000313" key="1">
    <source>
        <dbReference type="EMBL" id="GGX01536.1"/>
    </source>
</evidence>
<dbReference type="Proteomes" id="UP000620127">
    <property type="component" value="Unassembled WGS sequence"/>
</dbReference>
<dbReference type="InterPro" id="IPR009679">
    <property type="entry name" value="Phage_186_CII-like"/>
</dbReference>
<gene>
    <name evidence="1" type="ORF">GCM10011282_04340</name>
</gene>
<sequence length="167" mass="18226">MLFAVSILILFLSHLLRGVYMSAQDAFYKTCKSYPGGFESLAPRLGMNPQVLRNKANPNCAQNHPYLADAEQLMTLTGDVSVLHAMAKEQGCVVLRVDTAASASDMAVLEWIAKVWQTNGDVGSEVNTTLADGRVEPHEVEQVKEAVHRTVTALHGMLARLEGMAEK</sequence>
<dbReference type="Pfam" id="PF06892">
    <property type="entry name" value="Phage_CP76"/>
    <property type="match status" value="1"/>
</dbReference>
<evidence type="ECO:0008006" key="3">
    <source>
        <dbReference type="Google" id="ProtNLM"/>
    </source>
</evidence>
<reference evidence="2" key="1">
    <citation type="journal article" date="2019" name="Int. J. Syst. Evol. Microbiol.">
        <title>The Global Catalogue of Microorganisms (GCM) 10K type strain sequencing project: providing services to taxonomists for standard genome sequencing and annotation.</title>
        <authorList>
            <consortium name="The Broad Institute Genomics Platform"/>
            <consortium name="The Broad Institute Genome Sequencing Center for Infectious Disease"/>
            <person name="Wu L."/>
            <person name="Ma J."/>
        </authorList>
    </citation>
    <scope>NUCLEOTIDE SEQUENCE [LARGE SCALE GENOMIC DNA]</scope>
    <source>
        <strain evidence="2">KCTC 23916</strain>
    </source>
</reference>